<name>A0A0A1FAA9_9BURK</name>
<dbReference type="InterPro" id="IPR050330">
    <property type="entry name" value="Bact_OuterMem_StrucFunc"/>
</dbReference>
<dbReference type="PROSITE" id="PS51123">
    <property type="entry name" value="OMPA_2"/>
    <property type="match status" value="1"/>
</dbReference>
<evidence type="ECO:0000313" key="6">
    <source>
        <dbReference type="EMBL" id="AIY41476.1"/>
    </source>
</evidence>
<feature type="transmembrane region" description="Helical" evidence="4">
    <location>
        <begin position="12"/>
        <end position="31"/>
    </location>
</feature>
<dbReference type="InterPro" id="IPR036737">
    <property type="entry name" value="OmpA-like_sf"/>
</dbReference>
<evidence type="ECO:0000256" key="2">
    <source>
        <dbReference type="ARBA" id="ARBA00023136"/>
    </source>
</evidence>
<accession>A0A0A1FAA9</accession>
<dbReference type="EMBL" id="CP009962">
    <property type="protein sequence ID" value="AIY41476.1"/>
    <property type="molecule type" value="Genomic_DNA"/>
</dbReference>
<evidence type="ECO:0000313" key="7">
    <source>
        <dbReference type="Proteomes" id="UP000030302"/>
    </source>
</evidence>
<protein>
    <submittedName>
        <fullName evidence="6">Flagellar motor rotation protein MotB</fullName>
    </submittedName>
</protein>
<organism evidence="6 7">
    <name type="scientific">Collimonas arenae</name>
    <dbReference type="NCBI Taxonomy" id="279058"/>
    <lineage>
        <taxon>Bacteria</taxon>
        <taxon>Pseudomonadati</taxon>
        <taxon>Pseudomonadota</taxon>
        <taxon>Betaproteobacteria</taxon>
        <taxon>Burkholderiales</taxon>
        <taxon>Oxalobacteraceae</taxon>
        <taxon>Collimonas</taxon>
    </lineage>
</organism>
<dbReference type="STRING" id="279058.LT85_2318"/>
<dbReference type="SUPFAM" id="SSF103088">
    <property type="entry name" value="OmpA-like"/>
    <property type="match status" value="1"/>
</dbReference>
<keyword evidence="4" id="KW-1133">Transmembrane helix</keyword>
<feature type="transmembrane region" description="Helical" evidence="4">
    <location>
        <begin position="37"/>
        <end position="56"/>
    </location>
</feature>
<evidence type="ECO:0000259" key="5">
    <source>
        <dbReference type="PROSITE" id="PS51123"/>
    </source>
</evidence>
<dbReference type="RefSeq" id="WP_038488816.1">
    <property type="nucleotide sequence ID" value="NZ_CP009962.1"/>
</dbReference>
<keyword evidence="6" id="KW-0966">Cell projection</keyword>
<keyword evidence="4" id="KW-0812">Transmembrane</keyword>
<sequence>MTDLSFGYPYRAIVAFAAGLALILVLGVFNLAPELKWILVVLILLVAVGMIALWSIRIARARERSAAMLGALGAVTADLPHSLRTQMPLLLVMGDGLPQLFLNGLDKRMAHVGDGAIWVRVDRAQDLSPLSLILRQWRDGRAPDGIVLALAPALYGDDHAVTHALRLIRQACSDTTRMLGTRIPGYLAVYQRLTSDQRDHDDAEPLWYGLSSGKPIKDTSAFESIIKAAEGQAQRAHGQSGPAWRAASLPDLMRWTRNVAMVALQDRNQPAAPWPLCGVAWVDCGPSTNPHSPWHRHLQERTHLTPPRFAASNSRWPLPQPLIEAMPQRAWISPRLRALAHLLFLIAAALALAGWAAARNNHALLAQASDNIARFVEVPAANDAARRDALSALTADRDRLERYQRTGVPLHLGFGMYRGAAVLPALNAAIASYQPPAKEPTIVTLDSMSLFASGQAQLKPGSTRSMVGALEMIKAHPNNRILVAGHTDNVGNPASNQQLSIARASAVRDWLVEAAELTPSRFAIQGYGDSKPIADNQTETGRARNRRVEITLVPDSPGT</sequence>
<evidence type="ECO:0000256" key="3">
    <source>
        <dbReference type="PROSITE-ProRule" id="PRU00473"/>
    </source>
</evidence>
<dbReference type="InterPro" id="IPR006665">
    <property type="entry name" value="OmpA-like"/>
</dbReference>
<dbReference type="AlphaFoldDB" id="A0A0A1FAA9"/>
<dbReference type="PANTHER" id="PTHR30329">
    <property type="entry name" value="STATOR ELEMENT OF FLAGELLAR MOTOR COMPLEX"/>
    <property type="match status" value="1"/>
</dbReference>
<gene>
    <name evidence="6" type="primary">motB</name>
    <name evidence="6" type="ORF">LT85_2318</name>
</gene>
<dbReference type="CDD" id="cd07185">
    <property type="entry name" value="OmpA_C-like"/>
    <property type="match status" value="1"/>
</dbReference>
<keyword evidence="6" id="KW-0969">Cilium</keyword>
<proteinExistence type="predicted"/>
<keyword evidence="2 3" id="KW-0472">Membrane</keyword>
<feature type="domain" description="OmpA-like" evidence="5">
    <location>
        <begin position="438"/>
        <end position="556"/>
    </location>
</feature>
<dbReference type="Proteomes" id="UP000030302">
    <property type="component" value="Chromosome"/>
</dbReference>
<dbReference type="PANTHER" id="PTHR30329:SF20">
    <property type="entry name" value="EXPORTED PROTEIN"/>
    <property type="match status" value="1"/>
</dbReference>
<comment type="subcellular location">
    <subcellularLocation>
        <location evidence="1">Cell outer membrane</location>
    </subcellularLocation>
</comment>
<dbReference type="Pfam" id="PF00691">
    <property type="entry name" value="OmpA"/>
    <property type="match status" value="1"/>
</dbReference>
<keyword evidence="7" id="KW-1185">Reference proteome</keyword>
<dbReference type="Gene3D" id="3.30.1330.60">
    <property type="entry name" value="OmpA-like domain"/>
    <property type="match status" value="1"/>
</dbReference>
<keyword evidence="6" id="KW-0282">Flagellum</keyword>
<dbReference type="InterPro" id="IPR006664">
    <property type="entry name" value="OMP_bac"/>
</dbReference>
<dbReference type="HOGENOM" id="CLU_035799_1_0_4"/>
<evidence type="ECO:0000256" key="4">
    <source>
        <dbReference type="SAM" id="Phobius"/>
    </source>
</evidence>
<feature type="transmembrane region" description="Helical" evidence="4">
    <location>
        <begin position="338"/>
        <end position="358"/>
    </location>
</feature>
<dbReference type="OrthoDB" id="345640at2"/>
<dbReference type="GO" id="GO:0009279">
    <property type="term" value="C:cell outer membrane"/>
    <property type="evidence" value="ECO:0007669"/>
    <property type="project" value="UniProtKB-SubCell"/>
</dbReference>
<dbReference type="KEGG" id="care:LT85_2318"/>
<dbReference type="PRINTS" id="PR01021">
    <property type="entry name" value="OMPADOMAIN"/>
</dbReference>
<evidence type="ECO:0000256" key="1">
    <source>
        <dbReference type="ARBA" id="ARBA00004442"/>
    </source>
</evidence>
<reference evidence="7" key="1">
    <citation type="journal article" date="2014" name="Soil Biol. Biochem.">
        <title>Structure and function of bacterial communities in ageing soils: Insights from the Mendocino ecological staircase.</title>
        <authorList>
            <person name="Uroz S."/>
            <person name="Tech J.J."/>
            <person name="Sawaya N.A."/>
            <person name="Frey-Klett P."/>
            <person name="Leveau J.H.J."/>
        </authorList>
    </citation>
    <scope>NUCLEOTIDE SEQUENCE [LARGE SCALE GENOMIC DNA]</scope>
    <source>
        <strain evidence="7">Cal35</strain>
    </source>
</reference>